<feature type="transmembrane region" description="Helical" evidence="1">
    <location>
        <begin position="55"/>
        <end position="78"/>
    </location>
</feature>
<dbReference type="Proteomes" id="UP001623290">
    <property type="component" value="Chromosome"/>
</dbReference>
<gene>
    <name evidence="2" type="ORF">RPE78_10895</name>
</gene>
<evidence type="ECO:0000313" key="2">
    <source>
        <dbReference type="EMBL" id="WRY33189.1"/>
    </source>
</evidence>
<organism evidence="2 3">
    <name type="scientific">Thioclava litoralis</name>
    <dbReference type="NCBI Taxonomy" id="3076557"/>
    <lineage>
        <taxon>Bacteria</taxon>
        <taxon>Pseudomonadati</taxon>
        <taxon>Pseudomonadota</taxon>
        <taxon>Alphaproteobacteria</taxon>
        <taxon>Rhodobacterales</taxon>
        <taxon>Paracoccaceae</taxon>
        <taxon>Thioclava</taxon>
    </lineage>
</organism>
<sequence length="146" mass="15702">MLAFLTVDDPEIPRFSVMAALAVMSAVFLTSATIMARSAAWRGRAMPVSHRRNRWLHFGGLSAGTILNGLGIPIIVGAKELGPFWAPPVTGFGVCLLVADVAILFSSVLLSLYFLRFGVWRGATAFLFGSVIGWVGGAIQAELFFR</sequence>
<dbReference type="EMBL" id="CP135443">
    <property type="protein sequence ID" value="WRY33189.1"/>
    <property type="molecule type" value="Genomic_DNA"/>
</dbReference>
<keyword evidence="1" id="KW-1133">Transmembrane helix</keyword>
<feature type="transmembrane region" description="Helical" evidence="1">
    <location>
        <begin position="126"/>
        <end position="145"/>
    </location>
</feature>
<feature type="transmembrane region" description="Helical" evidence="1">
    <location>
        <begin position="90"/>
        <end position="114"/>
    </location>
</feature>
<keyword evidence="1" id="KW-0812">Transmembrane</keyword>
<accession>A0ABZ1DZ91</accession>
<evidence type="ECO:0000313" key="3">
    <source>
        <dbReference type="Proteomes" id="UP001623290"/>
    </source>
</evidence>
<keyword evidence="3" id="KW-1185">Reference proteome</keyword>
<reference evidence="2 3" key="1">
    <citation type="submission" date="2023-09" db="EMBL/GenBank/DDBJ databases">
        <title>Thioclava shenzhenensis sp. nov., a multidrug resistant bacteria-antagonizing species isolated from coastal seawater.</title>
        <authorList>
            <person name="Long M."/>
        </authorList>
    </citation>
    <scope>NUCLEOTIDE SEQUENCE [LARGE SCALE GENOMIC DNA]</scope>
    <source>
        <strain evidence="2 3">FTW29</strain>
    </source>
</reference>
<protein>
    <submittedName>
        <fullName evidence="2">Uncharacterized protein</fullName>
    </submittedName>
</protein>
<proteinExistence type="predicted"/>
<dbReference type="RefSeq" id="WP_406720556.1">
    <property type="nucleotide sequence ID" value="NZ_CP135443.1"/>
</dbReference>
<name>A0ABZ1DZ91_9RHOB</name>
<keyword evidence="1" id="KW-0472">Membrane</keyword>
<evidence type="ECO:0000256" key="1">
    <source>
        <dbReference type="SAM" id="Phobius"/>
    </source>
</evidence>
<feature type="transmembrane region" description="Helical" evidence="1">
    <location>
        <begin position="12"/>
        <end position="34"/>
    </location>
</feature>